<dbReference type="SMART" id="SM00448">
    <property type="entry name" value="REC"/>
    <property type="match status" value="1"/>
</dbReference>
<dbReference type="SMART" id="SM00065">
    <property type="entry name" value="GAF"/>
    <property type="match status" value="1"/>
</dbReference>
<feature type="domain" description="Response regulatory" evidence="10">
    <location>
        <begin position="902"/>
        <end position="1018"/>
    </location>
</feature>
<dbReference type="Gene3D" id="1.10.287.130">
    <property type="match status" value="1"/>
</dbReference>
<dbReference type="SMART" id="SM00086">
    <property type="entry name" value="PAC"/>
    <property type="match status" value="3"/>
</dbReference>
<dbReference type="InterPro" id="IPR029016">
    <property type="entry name" value="GAF-like_dom_sf"/>
</dbReference>
<feature type="transmembrane region" description="Helical" evidence="8">
    <location>
        <begin position="53"/>
        <end position="76"/>
    </location>
</feature>
<keyword evidence="3 6" id="KW-0597">Phosphoprotein</keyword>
<keyword evidence="8" id="KW-0472">Membrane</keyword>
<feature type="domain" description="PAS" evidence="11">
    <location>
        <begin position="543"/>
        <end position="592"/>
    </location>
</feature>
<organism evidence="13 14">
    <name type="scientific">Chthoniobacter flavus Ellin428</name>
    <dbReference type="NCBI Taxonomy" id="497964"/>
    <lineage>
        <taxon>Bacteria</taxon>
        <taxon>Pseudomonadati</taxon>
        <taxon>Verrucomicrobiota</taxon>
        <taxon>Spartobacteria</taxon>
        <taxon>Chthoniobacterales</taxon>
        <taxon>Chthoniobacteraceae</taxon>
        <taxon>Chthoniobacter</taxon>
    </lineage>
</organism>
<dbReference type="EC" id="2.7.13.3" evidence="2"/>
<keyword evidence="8" id="KW-1133">Transmembrane helix</keyword>
<comment type="caution">
    <text evidence="13">The sequence shown here is derived from an EMBL/GenBank/DDBJ whole genome shotgun (WGS) entry which is preliminary data.</text>
</comment>
<dbReference type="SUPFAM" id="SSF55785">
    <property type="entry name" value="PYP-like sensor domain (PAS domain)"/>
    <property type="match status" value="3"/>
</dbReference>
<dbReference type="AlphaFoldDB" id="B4D2K7"/>
<proteinExistence type="predicted"/>
<evidence type="ECO:0000256" key="8">
    <source>
        <dbReference type="SAM" id="Phobius"/>
    </source>
</evidence>
<dbReference type="InParanoid" id="B4D2K7"/>
<feature type="modified residue" description="4-aspartylphosphate" evidence="6">
    <location>
        <position position="953"/>
    </location>
</feature>
<dbReference type="PANTHER" id="PTHR43065">
    <property type="entry name" value="SENSOR HISTIDINE KINASE"/>
    <property type="match status" value="1"/>
</dbReference>
<dbReference type="GO" id="GO:0000155">
    <property type="term" value="F:phosphorelay sensor kinase activity"/>
    <property type="evidence" value="ECO:0007669"/>
    <property type="project" value="InterPro"/>
</dbReference>
<sequence precursor="true">MAIRTGIFSATRLQKLALGSSVLFALTAIGVLVAWASHSPAWAGIASGSPATSGLVVILAALALWLAVTVLLWLTARALQVAQERIAHRERLYALLSQCNQSIVHISERLPLFERICEIAVTLGKFRMAWIGEVDRKTQLVRPMAHAGIDAGLFERVKFSVRDEPEGRLTPGTAIREKRSVVSNDMRHDPRMLPLVEEAMKRDFCSAAAFPIHSEKDVIGCFVLYSDEVGFFDEEEVKLLEEMASDISFALQQMEHGAQRRRAEGERNRIAAEMQMILDGVPAMIFYKDRQHRIMRANATLLRTLGKAEEEVIGKSDEEIGSPYYEIYARDEDQIAETGEPKLGCIEPLATSGGVRWLQTDKVPLRDANGNITGFIGLAMDITERRLAEENLRAREADFRASFFSSAVGQVQADPVTGRYLRVNPKFCEITGYTEEELLGMTFHQLTHPDDRTNDSEAHQRMVRGEITEINRQKRYQRKDGTAVWVSICASLIRDDVGRPLRTLAVVQDITERHKAEAARETAEAKYRGLVEQSLVGIYIIQDDRYVYANPTFAQIMGYTAEELTAGKVLDFVFEEDRALVAENIRRRMEGEVDFVRYGLRMVRKDGSVVHIEVHGSRSEYEGRPAILGSLLDLTERKKIETQLLQSHKMEAIGQLAGGIAHDFNNLLTAITGNTKLALEDLPADSPVREHLAEVSKAGLRAVDLVRRILTFSRQQPQERKLMHLQPIVEEALQLLRASLPTTIEIRSTFVPDAPVVRADATQVHQVIMNLGANAGHAMSGRGVLELRQAMIDVDTDLARTSPELRVGRYVRLTVSDSGCGMDRATVARVFDPFFTTKSQGEGTGLGLSVVHGIMKAHDGAITVYSEPGKGTAFHLYFPAAEGAIPEVTVPATPPPRGHGERLLYVDDEEPLVYLTAQVLGRLGYEVTGFTEAEAALKAFLAEPDRFDVVITDLSMPRLSGRDLAARILKVRPKVPVILATGYIRPQDTESARSLGIRDLILKPNTVEDLGHTLHRIFAERQGGEERQNIQHPTPNTQHPMA</sequence>
<dbReference type="Pfam" id="PF13185">
    <property type="entry name" value="GAF_2"/>
    <property type="match status" value="1"/>
</dbReference>
<evidence type="ECO:0000259" key="11">
    <source>
        <dbReference type="PROSITE" id="PS50112"/>
    </source>
</evidence>
<dbReference type="PRINTS" id="PR00344">
    <property type="entry name" value="BCTRLSENSOR"/>
</dbReference>
<feature type="domain" description="Histidine kinase" evidence="9">
    <location>
        <begin position="659"/>
        <end position="882"/>
    </location>
</feature>
<dbReference type="InterPro" id="IPR013655">
    <property type="entry name" value="PAS_fold_3"/>
</dbReference>
<dbReference type="SUPFAM" id="SSF55781">
    <property type="entry name" value="GAF domain-like"/>
    <property type="match status" value="1"/>
</dbReference>
<keyword evidence="4" id="KW-0808">Transferase</keyword>
<dbReference type="Proteomes" id="UP000005824">
    <property type="component" value="Unassembled WGS sequence"/>
</dbReference>
<reference evidence="13 14" key="1">
    <citation type="journal article" date="2011" name="J. Bacteriol.">
        <title>Genome sequence of Chthoniobacter flavus Ellin428, an aerobic heterotrophic soil bacterium.</title>
        <authorList>
            <person name="Kant R."/>
            <person name="van Passel M.W."/>
            <person name="Palva A."/>
            <person name="Lucas S."/>
            <person name="Lapidus A."/>
            <person name="Glavina Del Rio T."/>
            <person name="Dalin E."/>
            <person name="Tice H."/>
            <person name="Bruce D."/>
            <person name="Goodwin L."/>
            <person name="Pitluck S."/>
            <person name="Larimer F.W."/>
            <person name="Land M.L."/>
            <person name="Hauser L."/>
            <person name="Sangwan P."/>
            <person name="de Vos W.M."/>
            <person name="Janssen P.H."/>
            <person name="Smidt H."/>
        </authorList>
    </citation>
    <scope>NUCLEOTIDE SEQUENCE [LARGE SCALE GENOMIC DNA]</scope>
    <source>
        <strain evidence="13 14">Ellin428</strain>
    </source>
</reference>
<dbReference type="InterPro" id="IPR001610">
    <property type="entry name" value="PAC"/>
</dbReference>
<dbReference type="SMART" id="SM00091">
    <property type="entry name" value="PAS"/>
    <property type="match status" value="3"/>
</dbReference>
<dbReference type="InterPro" id="IPR013656">
    <property type="entry name" value="PAS_4"/>
</dbReference>
<evidence type="ECO:0000256" key="7">
    <source>
        <dbReference type="SAM" id="MobiDB-lite"/>
    </source>
</evidence>
<evidence type="ECO:0000259" key="9">
    <source>
        <dbReference type="PROSITE" id="PS50109"/>
    </source>
</evidence>
<dbReference type="PROSITE" id="PS50110">
    <property type="entry name" value="RESPONSE_REGULATORY"/>
    <property type="match status" value="1"/>
</dbReference>
<evidence type="ECO:0000256" key="3">
    <source>
        <dbReference type="ARBA" id="ARBA00022553"/>
    </source>
</evidence>
<dbReference type="CDD" id="cd00082">
    <property type="entry name" value="HisKA"/>
    <property type="match status" value="1"/>
</dbReference>
<dbReference type="RefSeq" id="WP_006980457.1">
    <property type="nucleotide sequence ID" value="NZ_ABVL01000008.1"/>
</dbReference>
<dbReference type="Pfam" id="PF00072">
    <property type="entry name" value="Response_reg"/>
    <property type="match status" value="1"/>
</dbReference>
<dbReference type="InterPro" id="IPR003594">
    <property type="entry name" value="HATPase_dom"/>
</dbReference>
<feature type="transmembrane region" description="Helical" evidence="8">
    <location>
        <begin position="270"/>
        <end position="287"/>
    </location>
</feature>
<feature type="region of interest" description="Disordered" evidence="7">
    <location>
        <begin position="1021"/>
        <end position="1042"/>
    </location>
</feature>
<keyword evidence="5 13" id="KW-0418">Kinase</keyword>
<keyword evidence="14" id="KW-1185">Reference proteome</keyword>
<dbReference type="Gene3D" id="3.30.450.40">
    <property type="match status" value="1"/>
</dbReference>
<evidence type="ECO:0000259" key="10">
    <source>
        <dbReference type="PROSITE" id="PS50110"/>
    </source>
</evidence>
<evidence type="ECO:0000256" key="1">
    <source>
        <dbReference type="ARBA" id="ARBA00000085"/>
    </source>
</evidence>
<dbReference type="Pfam" id="PF08448">
    <property type="entry name" value="PAS_4"/>
    <property type="match status" value="1"/>
</dbReference>
<dbReference type="InterPro" id="IPR005467">
    <property type="entry name" value="His_kinase_dom"/>
</dbReference>
<dbReference type="eggNOG" id="COG3852">
    <property type="taxonomic scope" value="Bacteria"/>
</dbReference>
<dbReference type="Pfam" id="PF00512">
    <property type="entry name" value="HisKA"/>
    <property type="match status" value="1"/>
</dbReference>
<evidence type="ECO:0000313" key="14">
    <source>
        <dbReference type="Proteomes" id="UP000005824"/>
    </source>
</evidence>
<accession>B4D2K7</accession>
<dbReference type="SMART" id="SM00388">
    <property type="entry name" value="HisKA"/>
    <property type="match status" value="1"/>
</dbReference>
<evidence type="ECO:0000313" key="13">
    <source>
        <dbReference type="EMBL" id="EDY19447.1"/>
    </source>
</evidence>
<dbReference type="InterPro" id="IPR000014">
    <property type="entry name" value="PAS"/>
</dbReference>
<dbReference type="InterPro" id="IPR000700">
    <property type="entry name" value="PAS-assoc_C"/>
</dbReference>
<feature type="compositionally biased region" description="Polar residues" evidence="7">
    <location>
        <begin position="1030"/>
        <end position="1042"/>
    </location>
</feature>
<dbReference type="InterPro" id="IPR036890">
    <property type="entry name" value="HATPase_C_sf"/>
</dbReference>
<feature type="domain" description="PAC" evidence="12">
    <location>
        <begin position="596"/>
        <end position="646"/>
    </location>
</feature>
<evidence type="ECO:0000256" key="5">
    <source>
        <dbReference type="ARBA" id="ARBA00022777"/>
    </source>
</evidence>
<dbReference type="EMBL" id="ABVL01000008">
    <property type="protein sequence ID" value="EDY19447.1"/>
    <property type="molecule type" value="Genomic_DNA"/>
</dbReference>
<dbReference type="Gene3D" id="3.30.450.20">
    <property type="entry name" value="PAS domain"/>
    <property type="match status" value="3"/>
</dbReference>
<name>B4D2K7_9BACT</name>
<dbReference type="InterPro" id="IPR001789">
    <property type="entry name" value="Sig_transdc_resp-reg_receiver"/>
</dbReference>
<dbReference type="SUPFAM" id="SSF47384">
    <property type="entry name" value="Homodimeric domain of signal transducing histidine kinase"/>
    <property type="match status" value="1"/>
</dbReference>
<dbReference type="PROSITE" id="PS50112">
    <property type="entry name" value="PAS"/>
    <property type="match status" value="3"/>
</dbReference>
<dbReference type="CDD" id="cd00156">
    <property type="entry name" value="REC"/>
    <property type="match status" value="1"/>
</dbReference>
<dbReference type="eggNOG" id="COG5000">
    <property type="taxonomic scope" value="Bacteria"/>
</dbReference>
<dbReference type="Gene3D" id="3.40.50.2300">
    <property type="match status" value="1"/>
</dbReference>
<gene>
    <name evidence="13" type="ORF">CfE428DRAFT_3132</name>
</gene>
<dbReference type="SMART" id="SM00387">
    <property type="entry name" value="HATPase_c"/>
    <property type="match status" value="1"/>
</dbReference>
<dbReference type="Gene3D" id="3.30.565.10">
    <property type="entry name" value="Histidine kinase-like ATPase, C-terminal domain"/>
    <property type="match status" value="1"/>
</dbReference>
<dbReference type="PROSITE" id="PS50109">
    <property type="entry name" value="HIS_KIN"/>
    <property type="match status" value="1"/>
</dbReference>
<dbReference type="STRING" id="497964.CfE428DRAFT_3132"/>
<feature type="domain" description="PAS" evidence="11">
    <location>
        <begin position="418"/>
        <end position="466"/>
    </location>
</feature>
<protein>
    <recommendedName>
        <fullName evidence="2">histidine kinase</fullName>
        <ecNumber evidence="2">2.7.13.3</ecNumber>
    </recommendedName>
</protein>
<dbReference type="InterPro" id="IPR003018">
    <property type="entry name" value="GAF"/>
</dbReference>
<dbReference type="GO" id="GO:0005524">
    <property type="term" value="F:ATP binding"/>
    <property type="evidence" value="ECO:0007669"/>
    <property type="project" value="UniProtKB-KW"/>
</dbReference>
<evidence type="ECO:0000256" key="2">
    <source>
        <dbReference type="ARBA" id="ARBA00012438"/>
    </source>
</evidence>
<dbReference type="PROSITE" id="PS50113">
    <property type="entry name" value="PAC"/>
    <property type="match status" value="3"/>
</dbReference>
<dbReference type="InterPro" id="IPR035965">
    <property type="entry name" value="PAS-like_dom_sf"/>
</dbReference>
<feature type="domain" description="PAC" evidence="12">
    <location>
        <begin position="470"/>
        <end position="522"/>
    </location>
</feature>
<evidence type="ECO:0000256" key="6">
    <source>
        <dbReference type="PROSITE-ProRule" id="PRU00169"/>
    </source>
</evidence>
<dbReference type="CDD" id="cd00130">
    <property type="entry name" value="PAS"/>
    <property type="match status" value="3"/>
</dbReference>
<dbReference type="InterPro" id="IPR003661">
    <property type="entry name" value="HisK_dim/P_dom"/>
</dbReference>
<comment type="catalytic activity">
    <reaction evidence="1">
        <text>ATP + protein L-histidine = ADP + protein N-phospho-L-histidine.</text>
        <dbReference type="EC" id="2.7.13.3"/>
    </reaction>
</comment>
<feature type="domain" description="PAC" evidence="12">
    <location>
        <begin position="337"/>
        <end position="394"/>
    </location>
</feature>
<evidence type="ECO:0000256" key="4">
    <source>
        <dbReference type="ARBA" id="ARBA00022679"/>
    </source>
</evidence>
<feature type="domain" description="PAS" evidence="11">
    <location>
        <begin position="270"/>
        <end position="316"/>
    </location>
</feature>
<evidence type="ECO:0000259" key="12">
    <source>
        <dbReference type="PROSITE" id="PS50113"/>
    </source>
</evidence>
<dbReference type="InterPro" id="IPR011006">
    <property type="entry name" value="CheY-like_superfamily"/>
</dbReference>
<dbReference type="InterPro" id="IPR036097">
    <property type="entry name" value="HisK_dim/P_sf"/>
</dbReference>
<dbReference type="Pfam" id="PF02518">
    <property type="entry name" value="HATPase_c"/>
    <property type="match status" value="1"/>
</dbReference>
<dbReference type="SUPFAM" id="SSF52172">
    <property type="entry name" value="CheY-like"/>
    <property type="match status" value="1"/>
</dbReference>
<dbReference type="InterPro" id="IPR004358">
    <property type="entry name" value="Sig_transdc_His_kin-like_C"/>
</dbReference>
<dbReference type="Pfam" id="PF08447">
    <property type="entry name" value="PAS_3"/>
    <property type="match status" value="2"/>
</dbReference>
<dbReference type="NCBIfam" id="TIGR00229">
    <property type="entry name" value="sensory_box"/>
    <property type="match status" value="3"/>
</dbReference>
<dbReference type="PANTHER" id="PTHR43065:SF42">
    <property type="entry name" value="TWO-COMPONENT SENSOR PPRA"/>
    <property type="match status" value="1"/>
</dbReference>
<dbReference type="SUPFAM" id="SSF55874">
    <property type="entry name" value="ATPase domain of HSP90 chaperone/DNA topoisomerase II/histidine kinase"/>
    <property type="match status" value="1"/>
</dbReference>
<keyword evidence="8" id="KW-0812">Transmembrane</keyword>